<dbReference type="InterPro" id="IPR003593">
    <property type="entry name" value="AAA+_ATPase"/>
</dbReference>
<gene>
    <name evidence="2" type="ORF">SAMN05661109_00609</name>
</gene>
<dbReference type="CDD" id="cd00009">
    <property type="entry name" value="AAA"/>
    <property type="match status" value="1"/>
</dbReference>
<accession>A0A1H9QN17</accession>
<dbReference type="SMART" id="SM00382">
    <property type="entry name" value="AAA"/>
    <property type="match status" value="1"/>
</dbReference>
<organism evidence="2 3">
    <name type="scientific">Corynebacterium cystitidis DSM 20524</name>
    <dbReference type="NCBI Taxonomy" id="1121357"/>
    <lineage>
        <taxon>Bacteria</taxon>
        <taxon>Bacillati</taxon>
        <taxon>Actinomycetota</taxon>
        <taxon>Actinomycetes</taxon>
        <taxon>Mycobacteriales</taxon>
        <taxon>Corynebacteriaceae</taxon>
        <taxon>Corynebacterium</taxon>
    </lineage>
</organism>
<protein>
    <submittedName>
        <fullName evidence="2">5-methylcytosine-specific restriction enzyme B</fullName>
    </submittedName>
</protein>
<dbReference type="InterPro" id="IPR052934">
    <property type="entry name" value="Methyl-DNA_Rec/Restrict_Enz"/>
</dbReference>
<dbReference type="AlphaFoldDB" id="A0A1H9QN17"/>
<feature type="domain" description="AAA+ ATPase" evidence="1">
    <location>
        <begin position="449"/>
        <end position="612"/>
    </location>
</feature>
<dbReference type="PANTHER" id="PTHR37291">
    <property type="entry name" value="5-METHYLCYTOSINE-SPECIFIC RESTRICTION ENZYME B"/>
    <property type="match status" value="1"/>
</dbReference>
<name>A0A1H9QN17_9CORY</name>
<evidence type="ECO:0000313" key="3">
    <source>
        <dbReference type="Proteomes" id="UP000198929"/>
    </source>
</evidence>
<dbReference type="EMBL" id="FOGQ01000002">
    <property type="protein sequence ID" value="SER61797.1"/>
    <property type="molecule type" value="Genomic_DNA"/>
</dbReference>
<dbReference type="PANTHER" id="PTHR37291:SF1">
    <property type="entry name" value="TYPE IV METHYL-DIRECTED RESTRICTION ENZYME ECOKMCRB SUBUNIT"/>
    <property type="match status" value="1"/>
</dbReference>
<dbReference type="Pfam" id="PF07728">
    <property type="entry name" value="AAA_5"/>
    <property type="match status" value="1"/>
</dbReference>
<proteinExistence type="predicted"/>
<sequence length="717" mass="80844">MSITVWGVHNDQPNIDPIAEQGVRISYDFDADLTQFPTPDTLRQEYDRKFPDKSSGTKAQEIGVLYRFSQVVQVGDLVVVPERSDSTISIGTVSGTYRYLNNVASHPHFLPVKWKHTKLPRSSFSQSTLNTLGSALTLFKVDNGKEEILDIFNGADSATRPPVFDWIAFYEELADTILTFRADRNALLGKIDECARKCGTPRLFDYLTPKIDAHGSDGRLRDIDPFTAMSPLNREITTKNRLSIAQAYKKVFQLQAPAPTGFDGLPLLTNLASWFMHFSGDGADSNVEALWDLAAAAIGFAEDDSAEMQERLVTAFDVARRNTTVRLTMGLFYIRPQTFLAFDQQNVRYLRNHFPAPQNLVLKNALVGDEYLANVQAVAQWLKQDPNSPSSIAEISHQAYILKPPTTGMVEEDSTVDDIDASYDVSQIVEDGCFLPEESLDAMLRRLEAKKNIILQGPPGTGKTWLARRLAWAFIGEKDPDSVLIMQFHPSMSYEDFVRGYRPSSSGSLELIDGPFLAFAKKALADPDRRYVIVIEEINRGNPAQIFGEILTLMENTKRSQAHAMRLIYPRDNERFYLPPNLHIIGTMNLADRSLAMVDMAFRRRFAFENLQPQIGDLWLEYTVQEGYNRDVLSQFAEALCQLNEDIGQDSLLGPHYRIGHSYLVPRRKASESDSADETKAWLRDVVTTEILPLVEEYWFDQPRKVAEVKASLESTL</sequence>
<evidence type="ECO:0000313" key="2">
    <source>
        <dbReference type="EMBL" id="SER61797.1"/>
    </source>
</evidence>
<dbReference type="STRING" id="1121357.SAMN05661109_00609"/>
<reference evidence="3" key="1">
    <citation type="submission" date="2016-10" db="EMBL/GenBank/DDBJ databases">
        <authorList>
            <person name="Varghese N."/>
            <person name="Submissions S."/>
        </authorList>
    </citation>
    <scope>NUCLEOTIDE SEQUENCE [LARGE SCALE GENOMIC DNA]</scope>
    <source>
        <strain evidence="3">DSM 20524</strain>
    </source>
</reference>
<dbReference type="RefSeq" id="WP_092255997.1">
    <property type="nucleotide sequence ID" value="NZ_CP047199.1"/>
</dbReference>
<dbReference type="GO" id="GO:0016887">
    <property type="term" value="F:ATP hydrolysis activity"/>
    <property type="evidence" value="ECO:0007669"/>
    <property type="project" value="InterPro"/>
</dbReference>
<dbReference type="Gene3D" id="3.40.50.300">
    <property type="entry name" value="P-loop containing nucleotide triphosphate hydrolases"/>
    <property type="match status" value="1"/>
</dbReference>
<keyword evidence="3" id="KW-1185">Reference proteome</keyword>
<dbReference type="Proteomes" id="UP000198929">
    <property type="component" value="Unassembled WGS sequence"/>
</dbReference>
<evidence type="ECO:0000259" key="1">
    <source>
        <dbReference type="SMART" id="SM00382"/>
    </source>
</evidence>
<dbReference type="GO" id="GO:0005524">
    <property type="term" value="F:ATP binding"/>
    <property type="evidence" value="ECO:0007669"/>
    <property type="project" value="InterPro"/>
</dbReference>
<dbReference type="InterPro" id="IPR027417">
    <property type="entry name" value="P-loop_NTPase"/>
</dbReference>
<dbReference type="SUPFAM" id="SSF52540">
    <property type="entry name" value="P-loop containing nucleoside triphosphate hydrolases"/>
    <property type="match status" value="1"/>
</dbReference>
<dbReference type="InterPro" id="IPR011704">
    <property type="entry name" value="ATPase_dyneun-rel_AAA"/>
</dbReference>